<gene>
    <name evidence="10" type="primary">idi</name>
    <name evidence="14" type="ORF">HDA30_001555</name>
</gene>
<dbReference type="PANTHER" id="PTHR10885">
    <property type="entry name" value="ISOPENTENYL-DIPHOSPHATE DELTA-ISOMERASE"/>
    <property type="match status" value="1"/>
</dbReference>
<keyword evidence="6 10" id="KW-0460">Magnesium</keyword>
<evidence type="ECO:0000256" key="1">
    <source>
        <dbReference type="ARBA" id="ARBA00004826"/>
    </source>
</evidence>
<sequence>MTPDPRLSTPSPTPPSEAPSAAPPVAAAPHAESGTELVVLLDEAGSPVGETAKASVHGNVADGGTPLHLAFSCHVYDADGRFLLTRRALAKKAFPGVWTNGFCGHPGPGESPAEAVERRAVQELGVRVRDVEPVLPDFRYRAADAAGVEENEVCPVFRARIDGDPAPVPDEVAEWDWVRVEDLTAALDAVPAAFSPWLVQQHRAGAFGPRG</sequence>
<comment type="cofactor">
    <cofactor evidence="10">
        <name>Mn(2+)</name>
        <dbReference type="ChEBI" id="CHEBI:29035"/>
    </cofactor>
    <text evidence="10">Binds 1 Mn(2+) ion per subunit.</text>
</comment>
<dbReference type="CDD" id="cd02885">
    <property type="entry name" value="NUDIX_IPP_Isomerase"/>
    <property type="match status" value="1"/>
</dbReference>
<evidence type="ECO:0000259" key="13">
    <source>
        <dbReference type="PROSITE" id="PS51462"/>
    </source>
</evidence>
<keyword evidence="15" id="KW-1185">Reference proteome</keyword>
<dbReference type="SUPFAM" id="SSF55811">
    <property type="entry name" value="Nudix"/>
    <property type="match status" value="1"/>
</dbReference>
<proteinExistence type="inferred from homology"/>
<feature type="compositionally biased region" description="Low complexity" evidence="12">
    <location>
        <begin position="18"/>
        <end position="32"/>
    </location>
</feature>
<evidence type="ECO:0000256" key="8">
    <source>
        <dbReference type="ARBA" id="ARBA00023229"/>
    </source>
</evidence>
<dbReference type="PIRSF" id="PIRSF018427">
    <property type="entry name" value="Isopntndiph_ism"/>
    <property type="match status" value="1"/>
</dbReference>
<feature type="binding site" evidence="10">
    <location>
        <position position="57"/>
    </location>
    <ligand>
        <name>Mn(2+)</name>
        <dbReference type="ChEBI" id="CHEBI:29035"/>
    </ligand>
</feature>
<dbReference type="PROSITE" id="PS51462">
    <property type="entry name" value="NUDIX"/>
    <property type="match status" value="1"/>
</dbReference>
<keyword evidence="4 10" id="KW-0963">Cytoplasm</keyword>
<accession>A0A7W7GPT7</accession>
<feature type="active site" evidence="10 11">
    <location>
        <position position="103"/>
    </location>
</feature>
<feature type="binding site" evidence="10">
    <location>
        <position position="105"/>
    </location>
    <ligand>
        <name>Mn(2+)</name>
        <dbReference type="ChEBI" id="CHEBI:29035"/>
    </ligand>
</feature>
<dbReference type="InterPro" id="IPR000086">
    <property type="entry name" value="NUDIX_hydrolase_dom"/>
</dbReference>
<dbReference type="GO" id="GO:0050992">
    <property type="term" value="P:dimethylallyl diphosphate biosynthetic process"/>
    <property type="evidence" value="ECO:0007669"/>
    <property type="project" value="UniProtKB-UniRule"/>
</dbReference>
<dbReference type="NCBIfam" id="TIGR02150">
    <property type="entry name" value="IPP_isom_1"/>
    <property type="match status" value="1"/>
</dbReference>
<comment type="similarity">
    <text evidence="2 10">Belongs to the IPP isomerase type 1 family.</text>
</comment>
<keyword evidence="7 10" id="KW-0464">Manganese</keyword>
<comment type="cofactor">
    <cofactor evidence="10">
        <name>Mg(2+)</name>
        <dbReference type="ChEBI" id="CHEBI:18420"/>
    </cofactor>
    <text evidence="10">Binds 1 Mg(2+) ion per subunit. The magnesium ion binds only when substrate is bound.</text>
</comment>
<evidence type="ECO:0000256" key="5">
    <source>
        <dbReference type="ARBA" id="ARBA00022723"/>
    </source>
</evidence>
<evidence type="ECO:0000256" key="10">
    <source>
        <dbReference type="HAMAP-Rule" id="MF_00202"/>
    </source>
</evidence>
<feature type="binding site" evidence="10">
    <location>
        <position position="150"/>
    </location>
    <ligand>
        <name>Mn(2+)</name>
        <dbReference type="ChEBI" id="CHEBI:29035"/>
    </ligand>
</feature>
<evidence type="ECO:0000256" key="4">
    <source>
        <dbReference type="ARBA" id="ARBA00022490"/>
    </source>
</evidence>
<evidence type="ECO:0000256" key="9">
    <source>
        <dbReference type="ARBA" id="ARBA00023235"/>
    </source>
</evidence>
<dbReference type="Gene3D" id="3.90.79.10">
    <property type="entry name" value="Nucleoside Triphosphate Pyrophosphohydrolase"/>
    <property type="match status" value="1"/>
</dbReference>
<dbReference type="NCBIfam" id="NF002995">
    <property type="entry name" value="PRK03759.1"/>
    <property type="match status" value="1"/>
</dbReference>
<evidence type="ECO:0000256" key="2">
    <source>
        <dbReference type="ARBA" id="ARBA00007579"/>
    </source>
</evidence>
<dbReference type="AlphaFoldDB" id="A0A7W7GPT7"/>
<feature type="binding site" evidence="10">
    <location>
        <position position="123"/>
    </location>
    <ligand>
        <name>Mg(2+)</name>
        <dbReference type="ChEBI" id="CHEBI:18420"/>
    </ligand>
</feature>
<evidence type="ECO:0000256" key="11">
    <source>
        <dbReference type="PIRSR" id="PIRSR018427-1"/>
    </source>
</evidence>
<evidence type="ECO:0000313" key="15">
    <source>
        <dbReference type="Proteomes" id="UP000540191"/>
    </source>
</evidence>
<feature type="active site" evidence="10 11">
    <location>
        <position position="152"/>
    </location>
</feature>
<dbReference type="Proteomes" id="UP000540191">
    <property type="component" value="Unassembled WGS sequence"/>
</dbReference>
<dbReference type="EC" id="5.3.3.2" evidence="3 10"/>
<organism evidence="14 15">
    <name type="scientific">Micrococcus cohnii</name>
    <dbReference type="NCBI Taxonomy" id="993416"/>
    <lineage>
        <taxon>Bacteria</taxon>
        <taxon>Bacillati</taxon>
        <taxon>Actinomycetota</taxon>
        <taxon>Actinomycetes</taxon>
        <taxon>Micrococcales</taxon>
        <taxon>Micrococcaceae</taxon>
        <taxon>Micrococcus</taxon>
    </lineage>
</organism>
<comment type="pathway">
    <text evidence="1 10">Isoprenoid biosynthesis; dimethylallyl diphosphate biosynthesis; dimethylallyl diphosphate from isopentenyl diphosphate: step 1/1.</text>
</comment>
<evidence type="ECO:0000256" key="6">
    <source>
        <dbReference type="ARBA" id="ARBA00022842"/>
    </source>
</evidence>
<dbReference type="HAMAP" id="MF_00202">
    <property type="entry name" value="Idi"/>
    <property type="match status" value="1"/>
</dbReference>
<evidence type="ECO:0000256" key="7">
    <source>
        <dbReference type="ARBA" id="ARBA00023211"/>
    </source>
</evidence>
<evidence type="ECO:0000313" key="14">
    <source>
        <dbReference type="EMBL" id="MBB4736047.1"/>
    </source>
</evidence>
<dbReference type="GO" id="GO:0004452">
    <property type="term" value="F:isopentenyl-diphosphate delta-isomerase activity"/>
    <property type="evidence" value="ECO:0007669"/>
    <property type="project" value="UniProtKB-UniRule"/>
</dbReference>
<comment type="function">
    <text evidence="10">Catalyzes the 1,3-allylic rearrangement of the homoallylic substrate isopentenyl (IPP) to its highly electrophilic allylic isomer, dimethylallyl diphosphate (DMAPP).</text>
</comment>
<dbReference type="InterPro" id="IPR056375">
    <property type="entry name" value="Idi_bact"/>
</dbReference>
<dbReference type="EMBL" id="JACHNA010000001">
    <property type="protein sequence ID" value="MBB4736047.1"/>
    <property type="molecule type" value="Genomic_DNA"/>
</dbReference>
<dbReference type="Pfam" id="PF00293">
    <property type="entry name" value="NUDIX"/>
    <property type="match status" value="1"/>
</dbReference>
<feature type="binding site" evidence="10">
    <location>
        <position position="152"/>
    </location>
    <ligand>
        <name>Mn(2+)</name>
        <dbReference type="ChEBI" id="CHEBI:29035"/>
    </ligand>
</feature>
<name>A0A7W7GPT7_9MICC</name>
<dbReference type="GO" id="GO:0008299">
    <property type="term" value="P:isoprenoid biosynthetic process"/>
    <property type="evidence" value="ECO:0007669"/>
    <property type="project" value="UniProtKB-UniRule"/>
</dbReference>
<dbReference type="InterPro" id="IPR015797">
    <property type="entry name" value="NUDIX_hydrolase-like_dom_sf"/>
</dbReference>
<keyword evidence="8 10" id="KW-0414">Isoprene biosynthesis</keyword>
<keyword evidence="9 10" id="KW-0413">Isomerase</keyword>
<dbReference type="RefSeq" id="WP_184241657.1">
    <property type="nucleotide sequence ID" value="NZ_JACHNA010000001.1"/>
</dbReference>
<feature type="domain" description="Nudix hydrolase" evidence="13">
    <location>
        <begin position="66"/>
        <end position="200"/>
    </location>
</feature>
<comment type="subcellular location">
    <subcellularLocation>
        <location evidence="10">Cytoplasm</location>
    </subcellularLocation>
</comment>
<feature type="binding site" evidence="10">
    <location>
        <position position="68"/>
    </location>
    <ligand>
        <name>Mn(2+)</name>
        <dbReference type="ChEBI" id="CHEBI:29035"/>
    </ligand>
</feature>
<dbReference type="InterPro" id="IPR011876">
    <property type="entry name" value="IsopentenylPP_isomerase_typ1"/>
</dbReference>
<dbReference type="PANTHER" id="PTHR10885:SF0">
    <property type="entry name" value="ISOPENTENYL-DIPHOSPHATE DELTA-ISOMERASE"/>
    <property type="match status" value="1"/>
</dbReference>
<protein>
    <recommendedName>
        <fullName evidence="3 10">Isopentenyl-diphosphate Delta-isomerase</fullName>
        <shortName evidence="10">IPP isomerase</shortName>
        <ecNumber evidence="3 10">5.3.3.2</ecNumber>
    </recommendedName>
    <alternativeName>
        <fullName evidence="10">IPP:DMAPP isomerase</fullName>
    </alternativeName>
    <alternativeName>
        <fullName evidence="10">Isopentenyl pyrophosphate isomerase</fullName>
    </alternativeName>
</protein>
<evidence type="ECO:0000256" key="3">
    <source>
        <dbReference type="ARBA" id="ARBA00012057"/>
    </source>
</evidence>
<comment type="catalytic activity">
    <reaction evidence="10">
        <text>isopentenyl diphosphate = dimethylallyl diphosphate</text>
        <dbReference type="Rhea" id="RHEA:23284"/>
        <dbReference type="ChEBI" id="CHEBI:57623"/>
        <dbReference type="ChEBI" id="CHEBI:128769"/>
        <dbReference type="EC" id="5.3.3.2"/>
    </reaction>
</comment>
<evidence type="ECO:0000256" key="12">
    <source>
        <dbReference type="SAM" id="MobiDB-lite"/>
    </source>
</evidence>
<keyword evidence="5 10" id="KW-0479">Metal-binding</keyword>
<dbReference type="UniPathway" id="UPA00059">
    <property type="reaction ID" value="UER00104"/>
</dbReference>
<dbReference type="GO" id="GO:0046872">
    <property type="term" value="F:metal ion binding"/>
    <property type="evidence" value="ECO:0007669"/>
    <property type="project" value="UniProtKB-KW"/>
</dbReference>
<dbReference type="GO" id="GO:0005737">
    <property type="term" value="C:cytoplasm"/>
    <property type="evidence" value="ECO:0007669"/>
    <property type="project" value="UniProtKB-SubCell"/>
</dbReference>
<feature type="region of interest" description="Disordered" evidence="12">
    <location>
        <begin position="1"/>
        <end position="33"/>
    </location>
</feature>
<comment type="caution">
    <text evidence="14">The sequence shown here is derived from an EMBL/GenBank/DDBJ whole genome shotgun (WGS) entry which is preliminary data.</text>
</comment>
<reference evidence="14 15" key="1">
    <citation type="submission" date="2020-08" db="EMBL/GenBank/DDBJ databases">
        <title>Sequencing the genomes of 1000 actinobacteria strains.</title>
        <authorList>
            <person name="Klenk H.-P."/>
        </authorList>
    </citation>
    <scope>NUCLEOTIDE SEQUENCE [LARGE SCALE GENOMIC DNA]</scope>
    <source>
        <strain evidence="14 15">DSM 23974</strain>
    </source>
</reference>